<dbReference type="EMBL" id="MQWB01000001">
    <property type="protein sequence ID" value="OZC04074.1"/>
    <property type="molecule type" value="Genomic_DNA"/>
</dbReference>
<dbReference type="InterPro" id="IPR038626">
    <property type="entry name" value="Rof-like_sf"/>
</dbReference>
<reference evidence="1 2" key="1">
    <citation type="submission" date="2016-11" db="EMBL/GenBank/DDBJ databases">
        <title>Study of marine rhodopsin-containing bacteria.</title>
        <authorList>
            <person name="Yoshizawa S."/>
            <person name="Kumagai Y."/>
            <person name="Kogure K."/>
        </authorList>
    </citation>
    <scope>NUCLEOTIDE SEQUENCE [LARGE SCALE GENOMIC DNA]</scope>
    <source>
        <strain evidence="1 2">SG-29</strain>
    </source>
</reference>
<dbReference type="Proteomes" id="UP000216446">
    <property type="component" value="Unassembled WGS sequence"/>
</dbReference>
<gene>
    <name evidence="1" type="ORF">BSZ36_14425</name>
</gene>
<sequence>MTDYTPIACDFHDRLESWAVRREAVEVLWRAPEAEHAARTTIEDVFAKDGADWVRLGTGETVRADALVSVGGVPLAKAC</sequence>
<protein>
    <recommendedName>
        <fullName evidence="3">Transcriptional antiterminator, Rof</fullName>
    </recommendedName>
</protein>
<evidence type="ECO:0000313" key="2">
    <source>
        <dbReference type="Proteomes" id="UP000216446"/>
    </source>
</evidence>
<dbReference type="InParanoid" id="A0A259U2Q1"/>
<comment type="caution">
    <text evidence="1">The sequence shown here is derived from an EMBL/GenBank/DDBJ whole genome shotgun (WGS) entry which is preliminary data.</text>
</comment>
<keyword evidence="2" id="KW-1185">Reference proteome</keyword>
<organism evidence="1 2">
    <name type="scientific">Rubricoccus marinus</name>
    <dbReference type="NCBI Taxonomy" id="716817"/>
    <lineage>
        <taxon>Bacteria</taxon>
        <taxon>Pseudomonadati</taxon>
        <taxon>Rhodothermota</taxon>
        <taxon>Rhodothermia</taxon>
        <taxon>Rhodothermales</taxon>
        <taxon>Rubricoccaceae</taxon>
        <taxon>Rubricoccus</taxon>
    </lineage>
</organism>
<dbReference type="OrthoDB" id="5344363at2"/>
<accession>A0A259U2Q1</accession>
<dbReference type="AlphaFoldDB" id="A0A259U2Q1"/>
<evidence type="ECO:0008006" key="3">
    <source>
        <dbReference type="Google" id="ProtNLM"/>
    </source>
</evidence>
<evidence type="ECO:0000313" key="1">
    <source>
        <dbReference type="EMBL" id="OZC04074.1"/>
    </source>
</evidence>
<dbReference type="Gene3D" id="2.30.30.400">
    <property type="entry name" value="Rof-like"/>
    <property type="match status" value="1"/>
</dbReference>
<dbReference type="SUPFAM" id="SSF101744">
    <property type="entry name" value="Rof/RNase P subunit-like"/>
    <property type="match status" value="1"/>
</dbReference>
<name>A0A259U2Q1_9BACT</name>
<dbReference type="RefSeq" id="WP_094550142.1">
    <property type="nucleotide sequence ID" value="NZ_MQWB01000001.1"/>
</dbReference>
<dbReference type="InterPro" id="IPR023534">
    <property type="entry name" value="Rof/RNase_P-like"/>
</dbReference>
<proteinExistence type="predicted"/>